<dbReference type="Gene3D" id="1.25.40.10">
    <property type="entry name" value="Tetratricopeptide repeat domain"/>
    <property type="match status" value="2"/>
</dbReference>
<feature type="compositionally biased region" description="Basic and acidic residues" evidence="10">
    <location>
        <begin position="1112"/>
        <end position="1132"/>
    </location>
</feature>
<dbReference type="Pfam" id="PF00076">
    <property type="entry name" value="RRM_1"/>
    <property type="match status" value="3"/>
</dbReference>
<feature type="region of interest" description="Disordered" evidence="10">
    <location>
        <begin position="1069"/>
        <end position="1132"/>
    </location>
</feature>
<evidence type="ECO:0000256" key="4">
    <source>
        <dbReference type="ARBA" id="ARBA00022884"/>
    </source>
</evidence>
<dbReference type="PANTHER" id="PTHR24012">
    <property type="entry name" value="RNA BINDING PROTEIN"/>
    <property type="match status" value="1"/>
</dbReference>
<dbReference type="InterPro" id="IPR011990">
    <property type="entry name" value="TPR-like_helical_dom_sf"/>
</dbReference>
<dbReference type="GO" id="GO:0006397">
    <property type="term" value="P:mRNA processing"/>
    <property type="evidence" value="ECO:0007669"/>
    <property type="project" value="UniProtKB-KW"/>
</dbReference>
<evidence type="ECO:0000256" key="6">
    <source>
        <dbReference type="ARBA" id="ARBA00023242"/>
    </source>
</evidence>
<dbReference type="SUPFAM" id="SSF48452">
    <property type="entry name" value="TPR-like"/>
    <property type="match status" value="2"/>
</dbReference>
<dbReference type="SUPFAM" id="SSF54928">
    <property type="entry name" value="RNA-binding domain, RBD"/>
    <property type="match status" value="3"/>
</dbReference>
<keyword evidence="4 9" id="KW-0694">RNA-binding</keyword>
<dbReference type="Gene3D" id="3.30.70.330">
    <property type="match status" value="3"/>
</dbReference>
<evidence type="ECO:0000256" key="8">
    <source>
        <dbReference type="ARBA" id="ARBA00093627"/>
    </source>
</evidence>
<dbReference type="GO" id="GO:0005688">
    <property type="term" value="C:U6 snRNP"/>
    <property type="evidence" value="ECO:0007669"/>
    <property type="project" value="UniProtKB-ARBA"/>
</dbReference>
<dbReference type="OrthoDB" id="360390at2759"/>
<evidence type="ECO:0000313" key="12">
    <source>
        <dbReference type="EMBL" id="OCF51765.1"/>
    </source>
</evidence>
<gene>
    <name evidence="12" type="ORF">I206_02481</name>
</gene>
<dbReference type="STRING" id="1296096.A0A1B9I8A7"/>
<feature type="domain" description="RRM" evidence="11">
    <location>
        <begin position="694"/>
        <end position="780"/>
    </location>
</feature>
<dbReference type="InterPro" id="IPR000504">
    <property type="entry name" value="RRM_dom"/>
</dbReference>
<dbReference type="InterPro" id="IPR003107">
    <property type="entry name" value="HAT"/>
</dbReference>
<evidence type="ECO:0000256" key="1">
    <source>
        <dbReference type="ARBA" id="ARBA00004123"/>
    </source>
</evidence>
<feature type="region of interest" description="Disordered" evidence="10">
    <location>
        <begin position="667"/>
        <end position="689"/>
    </location>
</feature>
<evidence type="ECO:0000256" key="10">
    <source>
        <dbReference type="SAM" id="MobiDB-lite"/>
    </source>
</evidence>
<feature type="region of interest" description="Disordered" evidence="10">
    <location>
        <begin position="331"/>
        <end position="359"/>
    </location>
</feature>
<dbReference type="GO" id="GO:0008380">
    <property type="term" value="P:RNA splicing"/>
    <property type="evidence" value="ECO:0007669"/>
    <property type="project" value="UniProtKB-KW"/>
</dbReference>
<dbReference type="GO" id="GO:0003723">
    <property type="term" value="F:RNA binding"/>
    <property type="evidence" value="ECO:0007669"/>
    <property type="project" value="UniProtKB-UniRule"/>
</dbReference>
<organism evidence="12">
    <name type="scientific">Kwoniella pini CBS 10737</name>
    <dbReference type="NCBI Taxonomy" id="1296096"/>
    <lineage>
        <taxon>Eukaryota</taxon>
        <taxon>Fungi</taxon>
        <taxon>Dikarya</taxon>
        <taxon>Basidiomycota</taxon>
        <taxon>Agaricomycotina</taxon>
        <taxon>Tremellomycetes</taxon>
        <taxon>Tremellales</taxon>
        <taxon>Cryptococcaceae</taxon>
        <taxon>Kwoniella</taxon>
    </lineage>
</organism>
<evidence type="ECO:0000259" key="11">
    <source>
        <dbReference type="PROSITE" id="PS50102"/>
    </source>
</evidence>
<evidence type="ECO:0000256" key="2">
    <source>
        <dbReference type="ARBA" id="ARBA00022664"/>
    </source>
</evidence>
<dbReference type="AlphaFoldDB" id="A0A1B9I8A7"/>
<reference evidence="12" key="1">
    <citation type="submission" date="2013-07" db="EMBL/GenBank/DDBJ databases">
        <title>The Genome Sequence of Cryptococcus pinus CBS10737.</title>
        <authorList>
            <consortium name="The Broad Institute Genome Sequencing Platform"/>
            <person name="Cuomo C."/>
            <person name="Litvintseva A."/>
            <person name="Chen Y."/>
            <person name="Heitman J."/>
            <person name="Sun S."/>
            <person name="Springer D."/>
            <person name="Dromer F."/>
            <person name="Young S.K."/>
            <person name="Zeng Q."/>
            <person name="Gargeya S."/>
            <person name="Fitzgerald M."/>
            <person name="Abouelleil A."/>
            <person name="Alvarado L."/>
            <person name="Berlin A.M."/>
            <person name="Chapman S.B."/>
            <person name="Dewar J."/>
            <person name="Goldberg J."/>
            <person name="Griggs A."/>
            <person name="Gujja S."/>
            <person name="Hansen M."/>
            <person name="Howarth C."/>
            <person name="Imamovic A."/>
            <person name="Larimer J."/>
            <person name="McCowan C."/>
            <person name="Murphy C."/>
            <person name="Pearson M."/>
            <person name="Priest M."/>
            <person name="Roberts A."/>
            <person name="Saif S."/>
            <person name="Shea T."/>
            <person name="Sykes S."/>
            <person name="Wortman J."/>
            <person name="Nusbaum C."/>
            <person name="Birren B."/>
        </authorList>
    </citation>
    <scope>NUCLEOTIDE SEQUENCE [LARGE SCALE GENOMIC DNA]</scope>
    <source>
        <strain evidence="12">CBS 10737</strain>
    </source>
</reference>
<feature type="compositionally biased region" description="Basic residues" evidence="10">
    <location>
        <begin position="346"/>
        <end position="358"/>
    </location>
</feature>
<evidence type="ECO:0000256" key="7">
    <source>
        <dbReference type="ARBA" id="ARBA00093374"/>
    </source>
</evidence>
<dbReference type="FunFam" id="3.30.70.330:FF:000365">
    <property type="entry name" value="U4/U6 snRNA-associated-splicing factor PRP24"/>
    <property type="match status" value="1"/>
</dbReference>
<dbReference type="PROSITE" id="PS50102">
    <property type="entry name" value="RRM"/>
    <property type="match status" value="3"/>
</dbReference>
<keyword evidence="6" id="KW-0539">Nucleus</keyword>
<protein>
    <recommendedName>
        <fullName evidence="8">U4/U6 snRNA-associated-splicing factor PRP24</fullName>
    </recommendedName>
</protein>
<dbReference type="SMART" id="SM00360">
    <property type="entry name" value="RRM"/>
    <property type="match status" value="4"/>
</dbReference>
<dbReference type="InterPro" id="IPR035979">
    <property type="entry name" value="RBD_domain_sf"/>
</dbReference>
<keyword evidence="5" id="KW-0508">mRNA splicing</keyword>
<dbReference type="InterPro" id="IPR012677">
    <property type="entry name" value="Nucleotide-bd_a/b_plait_sf"/>
</dbReference>
<feature type="domain" description="RRM" evidence="11">
    <location>
        <begin position="770"/>
        <end position="848"/>
    </location>
</feature>
<sequence>MADDLPQNALVTDGSLNNINTNDDILSDLSQILADLEEKPDNVPLIRKQIYLMLRLGMSTEVLDAYNKLSSLIMLDENTWISYIDLKLSTSLRPLSLDAFVDILERFDQAEHDYFSIPLLHRHIEFILSCFRSKPISSETQKHVPYADSDVVEFLTEDNTRDMIRAIYQRGSQALADSDQLWQIWIGWEMELLGSAPDKNAAMEAIHMMYADRIKTAHTSLDQTSNAYSSFCSEHCPQQYEARMVDATEASKIAKGKLTEKRYGRIRNDFEEQLKYAPDLNAQLQVFLEYISWESDSRAKNNARGKGPQLDNLMIQSVYERAISHYTRASGPMQTSLDTTEETLRLSRHRPKETRKKKREEEVVEREAVQQQIQIESEALRALKDAEAAVWLRYGAWAVESLPPEAARKVWSRAIRACAQNGDVWIEFLLNEETHGTSLEGMTLVFERSLAIGLLGTPNGRTTDLVSMFVYRAAFENRLEPREEVEGKLWSRGMALTLRATLHPVIATIVRGIEYVAEVNKSGDSSLQLEKFLLAWAETRAPDYLEQALLIVDKPNKARLSAYQMVLLHTDILSRHSRIEQARDIFHKAIQRSDLDWPEAVYEALIRFENTHGTLGSLLDAKKRISREQEKLTKRREKAALEIQQYPAPTVSTIPEVIMDITASETAPEQAPDTIALDPSDGQDRTQKRDREHTTILLGGLPKGIAQDRVESLFTDCGVIRETTMIPNDDNVHDTALVEFSGVEAVPLALQKDRRKIDGNAISISMLWRSTLFVTNFAQEVDDATLRQLFSQYGRILQTRWPSRKYASNRRFCYITMESPSAAQSALILHGYKTGNENFGMNVLVSDPSARTQRSDASNTTLFIGGLDNKTTETDVRGILQGRGTIRHIKLGWDPVKRICKGFAFVDMASEAEANACLPLDGTPYLKKKLKVQISDPNFANKKAKDRKPEQLVERRDRLVTLSNLPDNTQEGLLQQALEKVVPVKRLELFSRVNEAVAELETAQDVGKLLLGSEPFVFEGNEIHFTDRKNRPAPPTRAAADTITTTSFAPRAARKAKVIAKPRPTAIAAVGSASSSNPSSTPATQGQDDFRALVAAKNKQREDNLTTARDGTAGEKRKSQHEEHDAAKRTRI</sequence>
<proteinExistence type="predicted"/>
<feature type="compositionally biased region" description="Low complexity" evidence="10">
    <location>
        <begin position="1072"/>
        <end position="1084"/>
    </location>
</feature>
<reference evidence="12" key="2">
    <citation type="submission" date="2016-07" db="EMBL/GenBank/DDBJ databases">
        <title>Evolution of pathogenesis and genome organization in the Tremellales.</title>
        <authorList>
            <person name="Cuomo C."/>
            <person name="Litvintseva A."/>
            <person name="Heitman J."/>
            <person name="Chen Y."/>
            <person name="Sun S."/>
            <person name="Springer D."/>
            <person name="Dromer F."/>
            <person name="Young S."/>
            <person name="Zeng Q."/>
            <person name="Chapman S."/>
            <person name="Gujja S."/>
            <person name="Saif S."/>
            <person name="Birren B."/>
        </authorList>
    </citation>
    <scope>NUCLEOTIDE SEQUENCE</scope>
    <source>
        <strain evidence="12">CBS 10737</strain>
    </source>
</reference>
<evidence type="ECO:0000256" key="5">
    <source>
        <dbReference type="ARBA" id="ARBA00023187"/>
    </source>
</evidence>
<comment type="subcellular location">
    <subcellularLocation>
        <location evidence="1">Nucleus</location>
    </subcellularLocation>
</comment>
<feature type="domain" description="RRM" evidence="11">
    <location>
        <begin position="860"/>
        <end position="937"/>
    </location>
</feature>
<evidence type="ECO:0000256" key="3">
    <source>
        <dbReference type="ARBA" id="ARBA00022737"/>
    </source>
</evidence>
<accession>A0A1B9I8A7</accession>
<dbReference type="CDD" id="cd00590">
    <property type="entry name" value="RRM_SF"/>
    <property type="match status" value="1"/>
</dbReference>
<keyword evidence="2" id="KW-0507">mRNA processing</keyword>
<dbReference type="SMART" id="SM00386">
    <property type="entry name" value="HAT"/>
    <property type="match status" value="4"/>
</dbReference>
<keyword evidence="3" id="KW-0677">Repeat</keyword>
<name>A0A1B9I8A7_9TREE</name>
<evidence type="ECO:0000256" key="9">
    <source>
        <dbReference type="PROSITE-ProRule" id="PRU00176"/>
    </source>
</evidence>
<dbReference type="EMBL" id="KV700115">
    <property type="protein sequence ID" value="OCF51765.1"/>
    <property type="molecule type" value="Genomic_DNA"/>
</dbReference>
<comment type="function">
    <text evidence="7">Functions as a recycling factor of the spliceosome, a machinery that forms on each precursor-messenger RNA (pre-mRNA) and catalyzes the removal of introns. Chaperones the re-annealing of U4 and U6 snRNAs (small nuclear RNAs) released from previous rounds of splicing, an initial step in reforming the U4/U6-U5 tri-snRNP (small nuclear ribonucleoprotein) that can reassemble into another spliceosome complex; this step involves binding U6 and facilitating the unwinding of the U6 internal stem loop, followed by base-pairing of U6 to U4.</text>
</comment>